<accession>A0A2T4S667</accession>
<evidence type="ECO:0000313" key="2">
    <source>
        <dbReference type="EMBL" id="PTK48880.1"/>
    </source>
</evidence>
<name>A0A2T4S667_9STAP</name>
<gene>
    <name evidence="2" type="ORF">BUZ61_15345</name>
</gene>
<dbReference type="Proteomes" id="UP000240400">
    <property type="component" value="Unassembled WGS sequence"/>
</dbReference>
<dbReference type="EMBL" id="PZHR01000462">
    <property type="protein sequence ID" value="PTK48880.1"/>
    <property type="molecule type" value="Genomic_DNA"/>
</dbReference>
<feature type="non-terminal residue" evidence="2">
    <location>
        <position position="1"/>
    </location>
</feature>
<organism evidence="2 3">
    <name type="scientific">Staphylococcus nepalensis</name>
    <dbReference type="NCBI Taxonomy" id="214473"/>
    <lineage>
        <taxon>Bacteria</taxon>
        <taxon>Bacillati</taxon>
        <taxon>Bacillota</taxon>
        <taxon>Bacilli</taxon>
        <taxon>Bacillales</taxon>
        <taxon>Staphylococcaceae</taxon>
        <taxon>Staphylococcus</taxon>
    </lineage>
</organism>
<comment type="caution">
    <text evidence="2">The sequence shown here is derived from an EMBL/GenBank/DDBJ whole genome shotgun (WGS) entry which is preliminary data.</text>
</comment>
<reference evidence="2 3" key="1">
    <citation type="journal article" date="2016" name="Front. Microbiol.">
        <title>Comprehensive Phylogenetic Analysis of Bovine Non-aureus Staphylococci Species Based on Whole-Genome Sequencing.</title>
        <authorList>
            <person name="Naushad S."/>
            <person name="Barkema H.W."/>
            <person name="Luby C."/>
            <person name="Condas L.A."/>
            <person name="Nobrega D.B."/>
            <person name="Carson D.A."/>
            <person name="De Buck J."/>
        </authorList>
    </citation>
    <scope>NUCLEOTIDE SEQUENCE [LARGE SCALE GENOMIC DNA]</scope>
    <source>
        <strain evidence="2 3">SNUC 4337</strain>
    </source>
</reference>
<evidence type="ECO:0000313" key="3">
    <source>
        <dbReference type="Proteomes" id="UP000240400"/>
    </source>
</evidence>
<dbReference type="AlphaFoldDB" id="A0A2T4S667"/>
<sequence>EYSSEHFQEIGRKGGETTSKENNDN</sequence>
<proteinExistence type="predicted"/>
<feature type="region of interest" description="Disordered" evidence="1">
    <location>
        <begin position="1"/>
        <end position="25"/>
    </location>
</feature>
<protein>
    <submittedName>
        <fullName evidence="2">Glucose starvation-inducible protein B</fullName>
    </submittedName>
</protein>
<evidence type="ECO:0000256" key="1">
    <source>
        <dbReference type="SAM" id="MobiDB-lite"/>
    </source>
</evidence>